<dbReference type="SUPFAM" id="SSF74788">
    <property type="entry name" value="Cullin repeat-like"/>
    <property type="match status" value="1"/>
</dbReference>
<evidence type="ECO:0000313" key="4">
    <source>
        <dbReference type="EnsemblPlants" id="KQJ84908"/>
    </source>
</evidence>
<reference evidence="3" key="2">
    <citation type="submission" date="2017-06" db="EMBL/GenBank/DDBJ databases">
        <title>WGS assembly of Brachypodium distachyon.</title>
        <authorList>
            <consortium name="The International Brachypodium Initiative"/>
            <person name="Lucas S."/>
            <person name="Harmon-Smith M."/>
            <person name="Lail K."/>
            <person name="Tice H."/>
            <person name="Grimwood J."/>
            <person name="Bruce D."/>
            <person name="Barry K."/>
            <person name="Shu S."/>
            <person name="Lindquist E."/>
            <person name="Wang M."/>
            <person name="Pitluck S."/>
            <person name="Vogel J.P."/>
            <person name="Garvin D.F."/>
            <person name="Mockler T.C."/>
            <person name="Schmutz J."/>
            <person name="Rokhsar D."/>
            <person name="Bevan M.W."/>
        </authorList>
    </citation>
    <scope>NUCLEOTIDE SEQUENCE</scope>
    <source>
        <strain evidence="3">Bd21</strain>
    </source>
</reference>
<evidence type="ECO:0000256" key="1">
    <source>
        <dbReference type="ARBA" id="ARBA00006019"/>
    </source>
</evidence>
<organism evidence="4">
    <name type="scientific">Brachypodium distachyon</name>
    <name type="common">Purple false brome</name>
    <name type="synonym">Trachynia distachya</name>
    <dbReference type="NCBI Taxonomy" id="15368"/>
    <lineage>
        <taxon>Eukaryota</taxon>
        <taxon>Viridiplantae</taxon>
        <taxon>Streptophyta</taxon>
        <taxon>Embryophyta</taxon>
        <taxon>Tracheophyta</taxon>
        <taxon>Spermatophyta</taxon>
        <taxon>Magnoliopsida</taxon>
        <taxon>Liliopsida</taxon>
        <taxon>Poales</taxon>
        <taxon>Poaceae</taxon>
        <taxon>BOP clade</taxon>
        <taxon>Pooideae</taxon>
        <taxon>Stipodae</taxon>
        <taxon>Brachypodieae</taxon>
        <taxon>Brachypodium</taxon>
    </lineage>
</organism>
<dbReference type="Gene3D" id="1.20.1310.10">
    <property type="entry name" value="Cullin Repeats"/>
    <property type="match status" value="3"/>
</dbReference>
<evidence type="ECO:0000313" key="5">
    <source>
        <dbReference type="Proteomes" id="UP000008810"/>
    </source>
</evidence>
<dbReference type="GO" id="GO:0031461">
    <property type="term" value="C:cullin-RING ubiquitin ligase complex"/>
    <property type="evidence" value="ECO:0000318"/>
    <property type="project" value="GO_Central"/>
</dbReference>
<dbReference type="Pfam" id="PF00888">
    <property type="entry name" value="Cullin"/>
    <property type="match status" value="1"/>
</dbReference>
<accession>I1J2G6</accession>
<evidence type="ECO:0000313" key="3">
    <source>
        <dbReference type="EMBL" id="KQJ84908.1"/>
    </source>
</evidence>
<dbReference type="EMBL" id="CM000884">
    <property type="protein sequence ID" value="KQJ84908.1"/>
    <property type="molecule type" value="Genomic_DNA"/>
</dbReference>
<dbReference type="GO" id="GO:0006511">
    <property type="term" value="P:ubiquitin-dependent protein catabolic process"/>
    <property type="evidence" value="ECO:0007669"/>
    <property type="project" value="InterPro"/>
</dbReference>
<dbReference type="FunCoup" id="I1J2G6">
    <property type="interactions" value="75"/>
</dbReference>
<dbReference type="STRING" id="15368.I1J2G6"/>
<protein>
    <recommendedName>
        <fullName evidence="2">Cullin N-terminal domain-containing protein</fullName>
    </recommendedName>
</protein>
<dbReference type="InterPro" id="IPR001373">
    <property type="entry name" value="Cullin_N"/>
</dbReference>
<dbReference type="eggNOG" id="KOG2166">
    <property type="taxonomic scope" value="Eukaryota"/>
</dbReference>
<dbReference type="OMA" id="MEAHFRL"/>
<gene>
    <name evidence="4" type="primary">LOC104581441</name>
    <name evidence="3" type="ORF">BRADI_5g23640v3</name>
</gene>
<reference evidence="3 4" key="1">
    <citation type="journal article" date="2010" name="Nature">
        <title>Genome sequencing and analysis of the model grass Brachypodium distachyon.</title>
        <authorList>
            <consortium name="International Brachypodium Initiative"/>
        </authorList>
    </citation>
    <scope>NUCLEOTIDE SEQUENCE [LARGE SCALE GENOMIC DNA]</scope>
    <source>
        <strain evidence="3 4">Bd21</strain>
    </source>
</reference>
<dbReference type="PANTHER" id="PTHR11932">
    <property type="entry name" value="CULLIN"/>
    <property type="match status" value="1"/>
</dbReference>
<name>I1J2G6_BRADI</name>
<reference evidence="4" key="3">
    <citation type="submission" date="2018-08" db="UniProtKB">
        <authorList>
            <consortium name="EnsemblPlants"/>
        </authorList>
    </citation>
    <scope>IDENTIFICATION</scope>
    <source>
        <strain evidence="4">cv. Bd21</strain>
    </source>
</reference>
<proteinExistence type="inferred from homology"/>
<dbReference type="InterPro" id="IPR016159">
    <property type="entry name" value="Cullin_repeat-like_dom_sf"/>
</dbReference>
<dbReference type="Proteomes" id="UP000008810">
    <property type="component" value="Chromosome 5"/>
</dbReference>
<dbReference type="HOGENOM" id="CLU_004747_1_0_1"/>
<dbReference type="EnsemblPlants" id="KQJ84908">
    <property type="protein sequence ID" value="KQJ84908"/>
    <property type="gene ID" value="BRADI_5g23640v3"/>
</dbReference>
<dbReference type="AlphaFoldDB" id="I1J2G6"/>
<evidence type="ECO:0000259" key="2">
    <source>
        <dbReference type="Pfam" id="PF00888"/>
    </source>
</evidence>
<dbReference type="KEGG" id="bdi:104581441"/>
<dbReference type="Gramene" id="KQJ84908">
    <property type="protein sequence ID" value="KQJ84908"/>
    <property type="gene ID" value="BRADI_5g23640v3"/>
</dbReference>
<feature type="domain" description="Cullin N-terminal" evidence="2">
    <location>
        <begin position="42"/>
        <end position="382"/>
    </location>
</feature>
<dbReference type="GeneID" id="104581441"/>
<dbReference type="RefSeq" id="XP_010227306.1">
    <property type="nucleotide sequence ID" value="XM_010229004.1"/>
</dbReference>
<dbReference type="GO" id="GO:0016567">
    <property type="term" value="P:protein ubiquitination"/>
    <property type="evidence" value="ECO:0000318"/>
    <property type="project" value="GO_Central"/>
</dbReference>
<dbReference type="OrthoDB" id="27073at2759"/>
<comment type="similarity">
    <text evidence="1">Belongs to the cullin family.</text>
</comment>
<keyword evidence="5" id="KW-1185">Reference proteome</keyword>
<dbReference type="GO" id="GO:0031625">
    <property type="term" value="F:ubiquitin protein ligase binding"/>
    <property type="evidence" value="ECO:0000318"/>
    <property type="project" value="GO_Central"/>
</dbReference>
<sequence>MFPAPAHATGQPPRRRQGLKIQPFRRRADVAPDFAVNSCLALSSAFRDCYAGNARDLDFETLYRCAYDVVLFGHGEMLYTQVATTMASEAEKLAASLLADHAAQTDDGAFLPELLGKWKTHSTAVAMINDVVRYMDAVFVPKRGKVPVRELGHRAWRKAVVGSDESTPVGATLRAALLEISRRERAGGAPVDAEICGLMAAAAKMLVDLGGGAYEETLEAPFLDEAARFYAVESVRLRLELGSCSSCGEYLGEVESMADAERARAARCGLDAAQMGEKAAAVVLWEMVEKDGVAMARLVGGLAAMLAEGRCSDMARMHRLLGRVPGGVAAIRSAMEAHFREIRERAGDDERMLSGEKDRYREMIDGVFHGEVSFHAALDSCFG</sequence>
<dbReference type="InterPro" id="IPR045093">
    <property type="entry name" value="Cullin"/>
</dbReference>